<accession>A0A2M9HSP1</accession>
<dbReference type="Proteomes" id="UP000228755">
    <property type="component" value="Unassembled WGS sequence"/>
</dbReference>
<feature type="active site" evidence="5">
    <location>
        <position position="258"/>
    </location>
</feature>
<evidence type="ECO:0000313" key="7">
    <source>
        <dbReference type="Proteomes" id="UP000228755"/>
    </source>
</evidence>
<dbReference type="InterPro" id="IPR025532">
    <property type="entry name" value="G6P_1-epimerase"/>
</dbReference>
<dbReference type="PIRSF" id="PIRSF016020">
    <property type="entry name" value="PHexose_mutarotase"/>
    <property type="match status" value="1"/>
</dbReference>
<dbReference type="SUPFAM" id="SSF74650">
    <property type="entry name" value="Galactose mutarotase-like"/>
    <property type="match status" value="1"/>
</dbReference>
<dbReference type="PANTHER" id="PTHR11122:SF13">
    <property type="entry name" value="GLUCOSE-6-PHOSPHATE 1-EPIMERASE"/>
    <property type="match status" value="1"/>
</dbReference>
<keyword evidence="7" id="KW-1185">Reference proteome</keyword>
<comment type="similarity">
    <text evidence="2 4">Belongs to the glucose-6-phosphate 1-epimerase family.</text>
</comment>
<keyword evidence="3 4" id="KW-0413">Isomerase</keyword>
<comment type="catalytic activity">
    <reaction evidence="1">
        <text>alpha-D-glucose 6-phosphate = beta-D-glucose 6-phosphate</text>
        <dbReference type="Rhea" id="RHEA:16249"/>
        <dbReference type="ChEBI" id="CHEBI:58225"/>
        <dbReference type="ChEBI" id="CHEBI:58247"/>
        <dbReference type="EC" id="5.1.3.15"/>
    </reaction>
</comment>
<dbReference type="OrthoDB" id="9790727at2"/>
<dbReference type="RefSeq" id="WP_100495573.1">
    <property type="nucleotide sequence ID" value="NZ_PGLQ01000001.1"/>
</dbReference>
<dbReference type="AlphaFoldDB" id="A0A2M9HSP1"/>
<dbReference type="EC" id="5.1.3.15" evidence="4"/>
<evidence type="ECO:0000256" key="1">
    <source>
        <dbReference type="ARBA" id="ARBA00001096"/>
    </source>
</evidence>
<dbReference type="GO" id="GO:0047938">
    <property type="term" value="F:glucose-6-phosphate 1-epimerase activity"/>
    <property type="evidence" value="ECO:0007669"/>
    <property type="project" value="UniProtKB-UniRule"/>
</dbReference>
<dbReference type="GO" id="GO:0005975">
    <property type="term" value="P:carbohydrate metabolic process"/>
    <property type="evidence" value="ECO:0007669"/>
    <property type="project" value="InterPro"/>
</dbReference>
<dbReference type="InterPro" id="IPR008183">
    <property type="entry name" value="Aldose_1/G6P_1-epimerase"/>
</dbReference>
<evidence type="ECO:0000256" key="5">
    <source>
        <dbReference type="PIRSR" id="PIRSR016020-1"/>
    </source>
</evidence>
<protein>
    <recommendedName>
        <fullName evidence="4">Putative glucose-6-phosphate 1-epimerase</fullName>
        <ecNumber evidence="4">5.1.3.15</ecNumber>
    </recommendedName>
</protein>
<reference evidence="6 7" key="1">
    <citation type="submission" date="2017-11" db="EMBL/GenBank/DDBJ databases">
        <title>Draft genome sequences of strains TRE 1, TRE D, TRE H and TRI 7, isolated from tamarins, belonging to four potential novel Bifidobacterium species.</title>
        <authorList>
            <person name="Mattarelli P."/>
            <person name="Modesto M."/>
            <person name="Bonetti A."/>
            <person name="Puglisi E."/>
            <person name="Morelli L."/>
        </authorList>
    </citation>
    <scope>NUCLEOTIDE SEQUENCE [LARGE SCALE GENOMIC DNA]</scope>
    <source>
        <strain evidence="7">TRED</strain>
    </source>
</reference>
<dbReference type="GO" id="GO:0030246">
    <property type="term" value="F:carbohydrate binding"/>
    <property type="evidence" value="ECO:0007669"/>
    <property type="project" value="UniProtKB-UniRule"/>
</dbReference>
<evidence type="ECO:0000256" key="2">
    <source>
        <dbReference type="ARBA" id="ARBA00005866"/>
    </source>
</evidence>
<dbReference type="Gene3D" id="2.70.98.10">
    <property type="match status" value="1"/>
</dbReference>
<dbReference type="CDD" id="cd09020">
    <property type="entry name" value="D-hex-6-P-epi_like"/>
    <property type="match status" value="1"/>
</dbReference>
<dbReference type="EMBL" id="PGLQ01000001">
    <property type="protein sequence ID" value="PJM79827.1"/>
    <property type="molecule type" value="Genomic_DNA"/>
</dbReference>
<evidence type="ECO:0000256" key="3">
    <source>
        <dbReference type="ARBA" id="ARBA00023235"/>
    </source>
</evidence>
<comment type="caution">
    <text evidence="6">The sequence shown here is derived from an EMBL/GenBank/DDBJ whole genome shotgun (WGS) entry which is preliminary data.</text>
</comment>
<proteinExistence type="inferred from homology"/>
<evidence type="ECO:0000313" key="6">
    <source>
        <dbReference type="EMBL" id="PJM79827.1"/>
    </source>
</evidence>
<gene>
    <name evidence="6" type="ORF">CUU80_01390</name>
</gene>
<dbReference type="Pfam" id="PF01263">
    <property type="entry name" value="Aldose_epim"/>
    <property type="match status" value="1"/>
</dbReference>
<feature type="active site" evidence="5">
    <location>
        <position position="154"/>
    </location>
</feature>
<dbReference type="InterPro" id="IPR011013">
    <property type="entry name" value="Gal_mutarotase_sf_dom"/>
</dbReference>
<name>A0A2M9HSP1_9BIFI</name>
<organism evidence="6 7">
    <name type="scientific">Bifidobacterium scaligerum</name>
    <dbReference type="NCBI Taxonomy" id="2052656"/>
    <lineage>
        <taxon>Bacteria</taxon>
        <taxon>Bacillati</taxon>
        <taxon>Actinomycetota</taxon>
        <taxon>Actinomycetes</taxon>
        <taxon>Bifidobacteriales</taxon>
        <taxon>Bifidobacteriaceae</taxon>
        <taxon>Bifidobacterium</taxon>
    </lineage>
</organism>
<evidence type="ECO:0000256" key="4">
    <source>
        <dbReference type="PIRNR" id="PIRNR016020"/>
    </source>
</evidence>
<dbReference type="PANTHER" id="PTHR11122">
    <property type="entry name" value="APOSPORY-ASSOCIATED PROTEIN C-RELATED"/>
    <property type="match status" value="1"/>
</dbReference>
<sequence>MNEPFVIRRIGDSTGEAIVSDYGAHVLRWAPAGSPDVVWQPKSIFLKSDKAIRGGIPIIFPWFNSGYDIAGFKRTPKHGFARISLWRIAESTDTSLRYILDSQAIDEHTLEQFYGNAHPQFHAEVNIAAGETLTVALTVTNTGDTGFAYEAALHTYLHVGDALQTRVHGLDGSHFLDTTLPDFPVVRQQGDVTFAGDLVDRIYLTNNPLELIDPALGRTIAISSSGATGTVVWNPGETAGNAIGDLDEGEWRDFVCVEAVANRERLINLASGESHTLTQTLSVK</sequence>
<dbReference type="InterPro" id="IPR014718">
    <property type="entry name" value="GH-type_carb-bd"/>
</dbReference>